<evidence type="ECO:0000313" key="1">
    <source>
        <dbReference type="EMBL" id="EGV29637.1"/>
    </source>
</evidence>
<proteinExistence type="predicted"/>
<evidence type="ECO:0000313" key="2">
    <source>
        <dbReference type="Proteomes" id="UP000004200"/>
    </source>
</evidence>
<gene>
    <name evidence="1" type="ORF">ThidrDRAFT_3229</name>
</gene>
<dbReference type="SUPFAM" id="SSF55166">
    <property type="entry name" value="Hedgehog/DD-peptidase"/>
    <property type="match status" value="1"/>
</dbReference>
<dbReference type="STRING" id="765913.ThidrDRAFT_3229"/>
<dbReference type="RefSeq" id="WP_007041942.1">
    <property type="nucleotide sequence ID" value="NZ_AFWT01000025.1"/>
</dbReference>
<keyword evidence="2" id="KW-1185">Reference proteome</keyword>
<sequence length="263" mass="29988">MFLNERFAYGEKYDPPFLFHKSRFINEEFPSYPEQIAFEQALDARELFDLSGYGPPPGVFLETLARHRWTIEGFELVRALTLAELNDPCGRFLTFRQLIECGETQASKGLPNRPQQPESYNALVELAEQVLDPVIDYFGMIRLTYGFCSPALAKQIPGRIDPKRDQHVAHEHNRLGKPVCERLGAAVDFLVEDESMLDVAQWIVANTHFDRLYFYGDDLPVHVSHGPNGDRQIVRMVAGKTGRLVPRVVSENAFLQMHPEAPE</sequence>
<dbReference type="OrthoDB" id="224775at2"/>
<dbReference type="eggNOG" id="COG0500">
    <property type="taxonomic scope" value="Bacteria"/>
</dbReference>
<organism evidence="1 2">
    <name type="scientific">Thiorhodococcus drewsii AZ1</name>
    <dbReference type="NCBI Taxonomy" id="765913"/>
    <lineage>
        <taxon>Bacteria</taxon>
        <taxon>Pseudomonadati</taxon>
        <taxon>Pseudomonadota</taxon>
        <taxon>Gammaproteobacteria</taxon>
        <taxon>Chromatiales</taxon>
        <taxon>Chromatiaceae</taxon>
        <taxon>Thiorhodococcus</taxon>
    </lineage>
</organism>
<dbReference type="AlphaFoldDB" id="G2E4L6"/>
<name>G2E4L6_9GAMM</name>
<dbReference type="InterPro" id="IPR009045">
    <property type="entry name" value="Zn_M74/Hedgehog-like"/>
</dbReference>
<dbReference type="Gene3D" id="3.30.1380.10">
    <property type="match status" value="1"/>
</dbReference>
<comment type="caution">
    <text evidence="1">The sequence shown here is derived from an EMBL/GenBank/DDBJ whole genome shotgun (WGS) entry which is preliminary data.</text>
</comment>
<dbReference type="PATRIC" id="fig|765913.3.peg.3294"/>
<dbReference type="EMBL" id="AFWT01000025">
    <property type="protein sequence ID" value="EGV29637.1"/>
    <property type="molecule type" value="Genomic_DNA"/>
</dbReference>
<dbReference type="Proteomes" id="UP000004200">
    <property type="component" value="Unassembled WGS sequence"/>
</dbReference>
<reference evidence="1 2" key="1">
    <citation type="submission" date="2011-06" db="EMBL/GenBank/DDBJ databases">
        <title>The draft genome of Thiorhodococcus drewsii AZ1.</title>
        <authorList>
            <consortium name="US DOE Joint Genome Institute (JGI-PGF)"/>
            <person name="Lucas S."/>
            <person name="Han J."/>
            <person name="Lapidus A."/>
            <person name="Cheng J.-F."/>
            <person name="Goodwin L."/>
            <person name="Pitluck S."/>
            <person name="Peters L."/>
            <person name="Land M.L."/>
            <person name="Hauser L."/>
            <person name="Vogl K."/>
            <person name="Liu Z."/>
            <person name="Imhoff J."/>
            <person name="Thiel V."/>
            <person name="Frigaard N.-U."/>
            <person name="Bryant D.A."/>
            <person name="Woyke T.J."/>
        </authorList>
    </citation>
    <scope>NUCLEOTIDE SEQUENCE [LARGE SCALE GENOMIC DNA]</scope>
    <source>
        <strain evidence="1 2">AZ1</strain>
    </source>
</reference>
<accession>G2E4L6</accession>
<protein>
    <submittedName>
        <fullName evidence="1">Peptidase M15A</fullName>
    </submittedName>
</protein>